<evidence type="ECO:0000256" key="3">
    <source>
        <dbReference type="ARBA" id="ARBA00022438"/>
    </source>
</evidence>
<dbReference type="SUPFAM" id="SSF53187">
    <property type="entry name" value="Zn-dependent exopeptidases"/>
    <property type="match status" value="1"/>
</dbReference>
<dbReference type="Gene3D" id="2.30.250.10">
    <property type="entry name" value="Aminopeptidase i, Domain 2"/>
    <property type="match status" value="1"/>
</dbReference>
<dbReference type="Gene3D" id="3.40.630.10">
    <property type="entry name" value="Zn peptidases"/>
    <property type="match status" value="1"/>
</dbReference>
<proteinExistence type="inferred from homology"/>
<dbReference type="GO" id="GO:0006508">
    <property type="term" value="P:proteolysis"/>
    <property type="evidence" value="ECO:0007669"/>
    <property type="project" value="UniProtKB-KW"/>
</dbReference>
<dbReference type="GO" id="GO:0004177">
    <property type="term" value="F:aminopeptidase activity"/>
    <property type="evidence" value="ECO:0007669"/>
    <property type="project" value="UniProtKB-KW"/>
</dbReference>
<evidence type="ECO:0000256" key="9">
    <source>
        <dbReference type="RuleBase" id="RU004386"/>
    </source>
</evidence>
<dbReference type="GO" id="GO:0008270">
    <property type="term" value="F:zinc ion binding"/>
    <property type="evidence" value="ECO:0007669"/>
    <property type="project" value="InterPro"/>
</dbReference>
<gene>
    <name evidence="11" type="primary">apeA</name>
    <name evidence="11" type="ORF">CTLFYP3_00994</name>
</gene>
<evidence type="ECO:0000256" key="4">
    <source>
        <dbReference type="ARBA" id="ARBA00022670"/>
    </source>
</evidence>
<organism evidence="11">
    <name type="scientific">Clostridium tertium</name>
    <dbReference type="NCBI Taxonomy" id="1559"/>
    <lineage>
        <taxon>Bacteria</taxon>
        <taxon>Bacillati</taxon>
        <taxon>Bacillota</taxon>
        <taxon>Clostridia</taxon>
        <taxon>Eubacteriales</taxon>
        <taxon>Clostridiaceae</taxon>
        <taxon>Clostridium</taxon>
    </lineage>
</organism>
<dbReference type="FunFam" id="2.30.250.10:FF:000006">
    <property type="entry name" value="Probable M18 family aminopeptidase 1"/>
    <property type="match status" value="1"/>
</dbReference>
<keyword evidence="4 9" id="KW-0645">Protease</keyword>
<dbReference type="PANTHER" id="PTHR28570:SF2">
    <property type="entry name" value="M18 FAMILY AMINOPEPTIDASE 1-RELATED"/>
    <property type="match status" value="1"/>
</dbReference>
<keyword evidence="8 9" id="KW-0482">Metalloprotease</keyword>
<protein>
    <recommendedName>
        <fullName evidence="10">M18 family aminopeptidase</fullName>
        <ecNumber evidence="10">3.4.11.-</ecNumber>
    </recommendedName>
</protein>
<sequence length="464" mass="51880">MSTREEKNKNSWKKYVGEKKEELFEFCRGYIEYMSICKTERECVLTSIDMAESFGYKNLEEVIKNNKILKAGDKVYLNNKDKALALFLIGSEPIEKGLRIIGSHVDSPRLDLKQNPLYEDTGLAMMETHYYGGVKKYQWVTLPLALHGVVVKKDGSKIDVVIGEDDNDPVIGVSDLLIHLSADQLQKKANVVVEGEDLNLLVGSIPLEDKDKDAVKANILKLLNEKYDFEEDDFISAEIEVVPAGRAREYGLDRSMIMAYGQDDRVCAYTSLMALLDTDEVDYTSVVLLVDKEEVGSNGATGMHSRFFENAVSEVMDRLGEYSSLKLRRALSNSKMLSADVSAAFDPNYPSVMEKKNSAYFGKGLVFNKYTGAKGKAGCNDANPEYIAWLRKVMDENDVVFQTAELGKVDQGGGGTIAYILAEYNMEVIDCGVALQNMHAPWEISSKLDVYETMRGYKAFLEAK</sequence>
<evidence type="ECO:0000256" key="10">
    <source>
        <dbReference type="RuleBase" id="RU004387"/>
    </source>
</evidence>
<comment type="cofactor">
    <cofactor evidence="1 10">
        <name>Zn(2+)</name>
        <dbReference type="ChEBI" id="CHEBI:29105"/>
    </cofactor>
</comment>
<evidence type="ECO:0000256" key="8">
    <source>
        <dbReference type="ARBA" id="ARBA00023049"/>
    </source>
</evidence>
<keyword evidence="5 9" id="KW-0479">Metal-binding</keyword>
<dbReference type="InterPro" id="IPR023358">
    <property type="entry name" value="Peptidase_M18_dom2"/>
</dbReference>
<dbReference type="RefSeq" id="WP_156625526.1">
    <property type="nucleotide sequence ID" value="NZ_CACRTO010000008.1"/>
</dbReference>
<dbReference type="Pfam" id="PF02127">
    <property type="entry name" value="Peptidase_M18"/>
    <property type="match status" value="1"/>
</dbReference>
<dbReference type="NCBIfam" id="NF002600">
    <property type="entry name" value="PRK02256.1"/>
    <property type="match status" value="1"/>
</dbReference>
<keyword evidence="6 9" id="KW-0378">Hydrolase</keyword>
<dbReference type="PANTHER" id="PTHR28570">
    <property type="entry name" value="ASPARTYL AMINOPEPTIDASE"/>
    <property type="match status" value="1"/>
</dbReference>
<keyword evidence="7 9" id="KW-0862">Zinc</keyword>
<keyword evidence="3 9" id="KW-0031">Aminopeptidase</keyword>
<dbReference type="EMBL" id="CACRTO010000008">
    <property type="protein sequence ID" value="VYT91418.1"/>
    <property type="molecule type" value="Genomic_DNA"/>
</dbReference>
<name>A0A6N3AMF7_9CLOT</name>
<dbReference type="GO" id="GO:0008237">
    <property type="term" value="F:metallopeptidase activity"/>
    <property type="evidence" value="ECO:0007669"/>
    <property type="project" value="UniProtKB-KW"/>
</dbReference>
<dbReference type="PRINTS" id="PR00932">
    <property type="entry name" value="AMINO1PTASE"/>
</dbReference>
<evidence type="ECO:0000256" key="6">
    <source>
        <dbReference type="ARBA" id="ARBA00022801"/>
    </source>
</evidence>
<dbReference type="SUPFAM" id="SSF101821">
    <property type="entry name" value="Aminopeptidase/glucanase lid domain"/>
    <property type="match status" value="1"/>
</dbReference>
<accession>A0A6N3AMF7</accession>
<dbReference type="GO" id="GO:0005737">
    <property type="term" value="C:cytoplasm"/>
    <property type="evidence" value="ECO:0007669"/>
    <property type="project" value="UniProtKB-ARBA"/>
</dbReference>
<evidence type="ECO:0000256" key="1">
    <source>
        <dbReference type="ARBA" id="ARBA00001947"/>
    </source>
</evidence>
<evidence type="ECO:0000256" key="7">
    <source>
        <dbReference type="ARBA" id="ARBA00022833"/>
    </source>
</evidence>
<dbReference type="InterPro" id="IPR001948">
    <property type="entry name" value="Peptidase_M18"/>
</dbReference>
<comment type="similarity">
    <text evidence="2 9">Belongs to the peptidase M18 family.</text>
</comment>
<reference evidence="11" key="1">
    <citation type="submission" date="2019-11" db="EMBL/GenBank/DDBJ databases">
        <authorList>
            <person name="Feng L."/>
        </authorList>
    </citation>
    <scope>NUCLEOTIDE SEQUENCE</scope>
    <source>
        <strain evidence="11">CTertiumLFYP3</strain>
    </source>
</reference>
<dbReference type="AlphaFoldDB" id="A0A6N3AMF7"/>
<evidence type="ECO:0000256" key="5">
    <source>
        <dbReference type="ARBA" id="ARBA00022723"/>
    </source>
</evidence>
<dbReference type="CDD" id="cd05659">
    <property type="entry name" value="M18_API"/>
    <property type="match status" value="1"/>
</dbReference>
<evidence type="ECO:0000256" key="2">
    <source>
        <dbReference type="ARBA" id="ARBA00008290"/>
    </source>
</evidence>
<dbReference type="EC" id="3.4.11.-" evidence="10"/>
<evidence type="ECO:0000313" key="11">
    <source>
        <dbReference type="EMBL" id="VYT91418.1"/>
    </source>
</evidence>